<keyword evidence="1" id="KW-1133">Transmembrane helix</keyword>
<comment type="caution">
    <text evidence="2">The sequence shown here is derived from an EMBL/GenBank/DDBJ whole genome shotgun (WGS) entry which is preliminary data.</text>
</comment>
<dbReference type="AlphaFoldDB" id="A0A9W8AXC9"/>
<accession>A0A9W8AXC9</accession>
<feature type="non-terminal residue" evidence="2">
    <location>
        <position position="307"/>
    </location>
</feature>
<evidence type="ECO:0000313" key="2">
    <source>
        <dbReference type="EMBL" id="KAJ1973072.1"/>
    </source>
</evidence>
<keyword evidence="1" id="KW-0812">Transmembrane</keyword>
<evidence type="ECO:0000256" key="1">
    <source>
        <dbReference type="SAM" id="Phobius"/>
    </source>
</evidence>
<keyword evidence="3" id="KW-1185">Reference proteome</keyword>
<organism evidence="2 3">
    <name type="scientific">Dimargaris verticillata</name>
    <dbReference type="NCBI Taxonomy" id="2761393"/>
    <lineage>
        <taxon>Eukaryota</taxon>
        <taxon>Fungi</taxon>
        <taxon>Fungi incertae sedis</taxon>
        <taxon>Zoopagomycota</taxon>
        <taxon>Kickxellomycotina</taxon>
        <taxon>Dimargaritomycetes</taxon>
        <taxon>Dimargaritales</taxon>
        <taxon>Dimargaritaceae</taxon>
        <taxon>Dimargaris</taxon>
    </lineage>
</organism>
<gene>
    <name evidence="2" type="ORF">H4R34_005200</name>
</gene>
<proteinExistence type="predicted"/>
<dbReference type="Proteomes" id="UP001151582">
    <property type="component" value="Unassembled WGS sequence"/>
</dbReference>
<feature type="transmembrane region" description="Helical" evidence="1">
    <location>
        <begin position="93"/>
        <end position="115"/>
    </location>
</feature>
<evidence type="ECO:0000313" key="3">
    <source>
        <dbReference type="Proteomes" id="UP001151582"/>
    </source>
</evidence>
<reference evidence="2" key="1">
    <citation type="submission" date="2022-07" db="EMBL/GenBank/DDBJ databases">
        <title>Phylogenomic reconstructions and comparative analyses of Kickxellomycotina fungi.</title>
        <authorList>
            <person name="Reynolds N.K."/>
            <person name="Stajich J.E."/>
            <person name="Barry K."/>
            <person name="Grigoriev I.V."/>
            <person name="Crous P."/>
            <person name="Smith M.E."/>
        </authorList>
    </citation>
    <scope>NUCLEOTIDE SEQUENCE</scope>
    <source>
        <strain evidence="2">RSA 567</strain>
    </source>
</reference>
<keyword evidence="1" id="KW-0472">Membrane</keyword>
<dbReference type="EMBL" id="JANBQB010000899">
    <property type="protein sequence ID" value="KAJ1973072.1"/>
    <property type="molecule type" value="Genomic_DNA"/>
</dbReference>
<protein>
    <submittedName>
        <fullName evidence="2">Uncharacterized protein</fullName>
    </submittedName>
</protein>
<name>A0A9W8AXC9_9FUNG</name>
<sequence length="307" mass="33718">MQIAETLGPKHQIDTIAFPREIGTKLLNLLNAANTNFSMAPNGANATMIDTIHGAIDKADPLAQLTPRVALSVREQPEANSENSQAAMSAGTIVGIVAAILAFLCIVSAMGFCICRTHRFSQARQRRLRRRLERQRQEQLALGGGVAVAPEIRDERRYRALQTFFTAMTKPETPPIRRDQLNKIKTFLLTKKRMAAIGAFWRENQCDQTRALHSQMGSLSNIITNRGPVALSGVPLSLTSSKPLASVPFAITRTTHKVARAKLSAQAPGIRVSFVGLKDEAARRYSAPLRHKFPFRPNRLSPLPPAA</sequence>